<keyword evidence="2 4" id="KW-0863">Zinc-finger</keyword>
<comment type="caution">
    <text evidence="6">The sequence shown here is derived from an EMBL/GenBank/DDBJ whole genome shotgun (WGS) entry which is preliminary data.</text>
</comment>
<dbReference type="OrthoDB" id="57654at2759"/>
<keyword evidence="3" id="KW-0862">Zinc</keyword>
<accession>A0A2P6TRB0</accession>
<keyword evidence="1" id="KW-0479">Metal-binding</keyword>
<dbReference type="GO" id="GO:0008270">
    <property type="term" value="F:zinc ion binding"/>
    <property type="evidence" value="ECO:0007669"/>
    <property type="project" value="UniProtKB-KW"/>
</dbReference>
<sequence>MASTSGSVYRAPGREHLDRRVERVRRLAPEKRSTEEAAFLEGAELIAEVQALLPMVRDAYRPTRWNPAPEAGDRVAARRRHLLAFAKFARADCISPQLSPYRNEAEYALKGYFQLLSPTAVGRHMSRMEECHWLLNQLSSAETRQGVDQQLAQLALSQDEPQELVTAEELRVATCVRMSIFVSVLLHELGEPLAPAEQSSVCGWARRAADLLDQLAPTCPKAMAAAAQLLSAGIHALNQTIGRSRRPSQQQVGELAALQVAVNERYRRGWEGAQQRGSDLHLATVGFNWLIFAANNPQSQDQGLIEAAIAAGPEAVLALKRCKKNLPDTWTAPLQEVADVAHRQLLPSVKAQLDYVQRRGGAQDLLAKQKGASQAAQQLQQPAHEKYACDACGQYSLALRACSVWKSARYCSRECQVNAWKAGHKTQCTADK</sequence>
<evidence type="ECO:0000259" key="5">
    <source>
        <dbReference type="PROSITE" id="PS50865"/>
    </source>
</evidence>
<evidence type="ECO:0000256" key="3">
    <source>
        <dbReference type="ARBA" id="ARBA00022833"/>
    </source>
</evidence>
<dbReference type="Proteomes" id="UP000239899">
    <property type="component" value="Unassembled WGS sequence"/>
</dbReference>
<keyword evidence="7" id="KW-1185">Reference proteome</keyword>
<dbReference type="AlphaFoldDB" id="A0A2P6TRB0"/>
<evidence type="ECO:0000256" key="1">
    <source>
        <dbReference type="ARBA" id="ARBA00022723"/>
    </source>
</evidence>
<name>A0A2P6TRB0_CHLSO</name>
<dbReference type="SUPFAM" id="SSF144232">
    <property type="entry name" value="HIT/MYND zinc finger-like"/>
    <property type="match status" value="1"/>
</dbReference>
<dbReference type="Pfam" id="PF01753">
    <property type="entry name" value="zf-MYND"/>
    <property type="match status" value="1"/>
</dbReference>
<evidence type="ECO:0000256" key="2">
    <source>
        <dbReference type="ARBA" id="ARBA00022771"/>
    </source>
</evidence>
<gene>
    <name evidence="6" type="ORF">C2E21_4632</name>
</gene>
<evidence type="ECO:0000313" key="7">
    <source>
        <dbReference type="Proteomes" id="UP000239899"/>
    </source>
</evidence>
<reference evidence="6 7" key="1">
    <citation type="journal article" date="2018" name="Plant J.">
        <title>Genome sequences of Chlorella sorokiniana UTEX 1602 and Micractinium conductrix SAG 241.80: implications to maltose excretion by a green alga.</title>
        <authorList>
            <person name="Arriola M.B."/>
            <person name="Velmurugan N."/>
            <person name="Zhang Y."/>
            <person name="Plunkett M.H."/>
            <person name="Hondzo H."/>
            <person name="Barney B.M."/>
        </authorList>
    </citation>
    <scope>NUCLEOTIDE SEQUENCE [LARGE SCALE GENOMIC DNA]</scope>
    <source>
        <strain evidence="7">UTEX 1602</strain>
    </source>
</reference>
<protein>
    <submittedName>
        <fullName evidence="6">MYND finger</fullName>
    </submittedName>
</protein>
<dbReference type="InterPro" id="IPR002893">
    <property type="entry name" value="Znf_MYND"/>
</dbReference>
<evidence type="ECO:0000256" key="4">
    <source>
        <dbReference type="PROSITE-ProRule" id="PRU00134"/>
    </source>
</evidence>
<evidence type="ECO:0000313" key="6">
    <source>
        <dbReference type="EMBL" id="PRW56598.1"/>
    </source>
</evidence>
<organism evidence="6 7">
    <name type="scientific">Chlorella sorokiniana</name>
    <name type="common">Freshwater green alga</name>
    <dbReference type="NCBI Taxonomy" id="3076"/>
    <lineage>
        <taxon>Eukaryota</taxon>
        <taxon>Viridiplantae</taxon>
        <taxon>Chlorophyta</taxon>
        <taxon>core chlorophytes</taxon>
        <taxon>Trebouxiophyceae</taxon>
        <taxon>Chlorellales</taxon>
        <taxon>Chlorellaceae</taxon>
        <taxon>Chlorella clade</taxon>
        <taxon>Chlorella</taxon>
    </lineage>
</organism>
<dbReference type="Gene3D" id="6.10.140.2220">
    <property type="match status" value="1"/>
</dbReference>
<dbReference type="EMBL" id="LHPG02000008">
    <property type="protein sequence ID" value="PRW56598.1"/>
    <property type="molecule type" value="Genomic_DNA"/>
</dbReference>
<proteinExistence type="predicted"/>
<dbReference type="PROSITE" id="PS50865">
    <property type="entry name" value="ZF_MYND_2"/>
    <property type="match status" value="1"/>
</dbReference>
<feature type="domain" description="MYND-type" evidence="5">
    <location>
        <begin position="389"/>
        <end position="428"/>
    </location>
</feature>